<feature type="domain" description="HAT C-terminal dimerisation" evidence="7">
    <location>
        <begin position="51"/>
        <end position="130"/>
    </location>
</feature>
<name>A0A8H5LUV4_9AGAR</name>
<feature type="compositionally biased region" description="Pro residues" evidence="6">
    <location>
        <begin position="556"/>
        <end position="578"/>
    </location>
</feature>
<dbReference type="Pfam" id="PF05699">
    <property type="entry name" value="Dimer_Tnp_hAT"/>
    <property type="match status" value="1"/>
</dbReference>
<evidence type="ECO:0000256" key="1">
    <source>
        <dbReference type="ARBA" id="ARBA00004123"/>
    </source>
</evidence>
<dbReference type="InterPro" id="IPR008906">
    <property type="entry name" value="HATC_C_dom"/>
</dbReference>
<dbReference type="GO" id="GO:0008270">
    <property type="term" value="F:zinc ion binding"/>
    <property type="evidence" value="ECO:0007669"/>
    <property type="project" value="UniProtKB-KW"/>
</dbReference>
<feature type="region of interest" description="Disordered" evidence="6">
    <location>
        <begin position="446"/>
        <end position="465"/>
    </location>
</feature>
<keyword evidence="4" id="KW-0862">Zinc</keyword>
<keyword evidence="5" id="KW-0539">Nucleus</keyword>
<comment type="caution">
    <text evidence="8">The sequence shown here is derived from an EMBL/GenBank/DDBJ whole genome shotgun (WGS) entry which is preliminary data.</text>
</comment>
<organism evidence="8 9">
    <name type="scientific">Tricholomella constricta</name>
    <dbReference type="NCBI Taxonomy" id="117010"/>
    <lineage>
        <taxon>Eukaryota</taxon>
        <taxon>Fungi</taxon>
        <taxon>Dikarya</taxon>
        <taxon>Basidiomycota</taxon>
        <taxon>Agaricomycotina</taxon>
        <taxon>Agaricomycetes</taxon>
        <taxon>Agaricomycetidae</taxon>
        <taxon>Agaricales</taxon>
        <taxon>Tricholomatineae</taxon>
        <taxon>Lyophyllaceae</taxon>
        <taxon>Tricholomella</taxon>
    </lineage>
</organism>
<keyword evidence="2" id="KW-0479">Metal-binding</keyword>
<feature type="compositionally biased region" description="Basic residues" evidence="6">
    <location>
        <begin position="641"/>
        <end position="659"/>
    </location>
</feature>
<evidence type="ECO:0000256" key="4">
    <source>
        <dbReference type="ARBA" id="ARBA00022833"/>
    </source>
</evidence>
<dbReference type="PANTHER" id="PTHR46481:SF10">
    <property type="entry name" value="ZINC FINGER BED DOMAIN-CONTAINING PROTEIN 39"/>
    <property type="match status" value="1"/>
</dbReference>
<accession>A0A8H5LUV4</accession>
<feature type="region of interest" description="Disordered" evidence="6">
    <location>
        <begin position="158"/>
        <end position="185"/>
    </location>
</feature>
<dbReference type="PANTHER" id="PTHR46481">
    <property type="entry name" value="ZINC FINGER BED DOMAIN-CONTAINING PROTEIN 4"/>
    <property type="match status" value="1"/>
</dbReference>
<reference evidence="8 9" key="1">
    <citation type="journal article" date="2020" name="ISME J.">
        <title>Uncovering the hidden diversity of litter-decomposition mechanisms in mushroom-forming fungi.</title>
        <authorList>
            <person name="Floudas D."/>
            <person name="Bentzer J."/>
            <person name="Ahren D."/>
            <person name="Johansson T."/>
            <person name="Persson P."/>
            <person name="Tunlid A."/>
        </authorList>
    </citation>
    <scope>NUCLEOTIDE SEQUENCE [LARGE SCALE GENOMIC DNA]</scope>
    <source>
        <strain evidence="8 9">CBS 661.87</strain>
    </source>
</reference>
<keyword evidence="3" id="KW-0863">Zinc-finger</keyword>
<sequence>MFSRLRLPFTSLTSHPVVPDKSNGQYGYSWIRNAVRARVDAEHTQASPRDELKRYLESPLEKVEDVIGYWGKHSGPSHYPTLARLARDYLAIQGSATPSERAFSSGGLTGVALRNRLTVEAFEALQLLKSAYRNGHIDAGSEAEKHLETFSVQSSTYSLDQTSSPVQSSQKFHKNRTEPDFGITSEDDYTESEIATYGIIIKLIPSYAKVLSACIEDASMFELFIKELATAATRSRTNDTATMKSQIASYILPSKRLHLLLKKPWHPLDPETQRGWDDEQCSLLLTPLRLLSTFFEDPITFMQKVQNGEIKIKAKEFPSFLYPEGTEYIMGNEFDGLMRGPLLLRAFLCIFCGPLAAFNRDKRGNKPSQAEKHGMTTVEPRAIAYAAVHARMALSGLGWTLLDGFFNNETFFDNVANMFLREPDSVWAKETLAWWNSQVSLVRSKKNSKSKELVDDDSDDGLGDPVSRILAQAAAAEGRAASSDSGNAALPKQAQLQGGDCGGELELGDQQRNPNEEEPRAMSTTQIPSRTSSPVPSRTSSPVPPLPSTTAAQRPAPRPTEPRLPTPPRSSSIPPPVETHPLPTIPNAMLTQPPSATPATQTTSTGRAPLQESSGFNLPNKRSGPESESELSEEEPSPPAKKVKKKPVPATRKRGGNRR</sequence>
<dbReference type="InterPro" id="IPR052035">
    <property type="entry name" value="ZnF_BED_domain_contain"/>
</dbReference>
<keyword evidence="9" id="KW-1185">Reference proteome</keyword>
<evidence type="ECO:0000256" key="5">
    <source>
        <dbReference type="ARBA" id="ARBA00023242"/>
    </source>
</evidence>
<evidence type="ECO:0000256" key="2">
    <source>
        <dbReference type="ARBA" id="ARBA00022723"/>
    </source>
</evidence>
<dbReference type="InterPro" id="IPR046521">
    <property type="entry name" value="DUF6698"/>
</dbReference>
<dbReference type="InterPro" id="IPR012337">
    <property type="entry name" value="RNaseH-like_sf"/>
</dbReference>
<evidence type="ECO:0000256" key="6">
    <source>
        <dbReference type="SAM" id="MobiDB-lite"/>
    </source>
</evidence>
<gene>
    <name evidence="8" type="ORF">D9615_009740</name>
</gene>
<feature type="compositionally biased region" description="Polar residues" evidence="6">
    <location>
        <begin position="158"/>
        <end position="170"/>
    </location>
</feature>
<evidence type="ECO:0000313" key="8">
    <source>
        <dbReference type="EMBL" id="KAF5370432.1"/>
    </source>
</evidence>
<dbReference type="OrthoDB" id="3220614at2759"/>
<feature type="compositionally biased region" description="Acidic residues" evidence="6">
    <location>
        <begin position="627"/>
        <end position="636"/>
    </location>
</feature>
<feature type="compositionally biased region" description="Low complexity" evidence="6">
    <location>
        <begin position="528"/>
        <end position="541"/>
    </location>
</feature>
<feature type="compositionally biased region" description="Low complexity" evidence="6">
    <location>
        <begin position="591"/>
        <end position="605"/>
    </location>
</feature>
<evidence type="ECO:0000259" key="7">
    <source>
        <dbReference type="Pfam" id="PF05699"/>
    </source>
</evidence>
<dbReference type="GO" id="GO:0005634">
    <property type="term" value="C:nucleus"/>
    <property type="evidence" value="ECO:0007669"/>
    <property type="project" value="UniProtKB-SubCell"/>
</dbReference>
<evidence type="ECO:0000313" key="9">
    <source>
        <dbReference type="Proteomes" id="UP000565441"/>
    </source>
</evidence>
<proteinExistence type="predicted"/>
<feature type="region of interest" description="Disordered" evidence="6">
    <location>
        <begin position="474"/>
        <end position="659"/>
    </location>
</feature>
<dbReference type="EMBL" id="JAACJP010000052">
    <property type="protein sequence ID" value="KAF5370432.1"/>
    <property type="molecule type" value="Genomic_DNA"/>
</dbReference>
<comment type="subcellular location">
    <subcellularLocation>
        <location evidence="1">Nucleus</location>
    </subcellularLocation>
</comment>
<dbReference type="AlphaFoldDB" id="A0A8H5LUV4"/>
<protein>
    <recommendedName>
        <fullName evidence="7">HAT C-terminal dimerisation domain-containing protein</fullName>
    </recommendedName>
</protein>
<dbReference type="Proteomes" id="UP000565441">
    <property type="component" value="Unassembled WGS sequence"/>
</dbReference>
<evidence type="ECO:0000256" key="3">
    <source>
        <dbReference type="ARBA" id="ARBA00022771"/>
    </source>
</evidence>
<dbReference type="SUPFAM" id="SSF53098">
    <property type="entry name" value="Ribonuclease H-like"/>
    <property type="match status" value="1"/>
</dbReference>
<dbReference type="GO" id="GO:0046983">
    <property type="term" value="F:protein dimerization activity"/>
    <property type="evidence" value="ECO:0007669"/>
    <property type="project" value="InterPro"/>
</dbReference>
<dbReference type="Pfam" id="PF20414">
    <property type="entry name" value="DUF6698"/>
    <property type="match status" value="1"/>
</dbReference>